<evidence type="ECO:0000313" key="3">
    <source>
        <dbReference type="Proteomes" id="UP000008680"/>
    </source>
</evidence>
<evidence type="ECO:0000256" key="1">
    <source>
        <dbReference type="SAM" id="Phobius"/>
    </source>
</evidence>
<protein>
    <submittedName>
        <fullName evidence="2">Uncharacterized protein</fullName>
    </submittedName>
</protein>
<dbReference type="EMBL" id="CP001719">
    <property type="protein sequence ID" value="ADC45945.1"/>
    <property type="molecule type" value="Genomic_DNA"/>
</dbReference>
<keyword evidence="3" id="KW-1185">Reference proteome</keyword>
<dbReference type="Proteomes" id="UP000008680">
    <property type="component" value="Chromosome"/>
</dbReference>
<keyword evidence="1" id="KW-0812">Transmembrane</keyword>
<proteinExistence type="predicted"/>
<evidence type="ECO:0000313" key="2">
    <source>
        <dbReference type="EMBL" id="ADC45945.1"/>
    </source>
</evidence>
<dbReference type="RefSeq" id="WP_012954901.1">
    <property type="nucleotide sequence ID" value="NC_013790.1"/>
</dbReference>
<sequence>MNLISVIIYLIILIFGVWVLYRGYKKGMEFGKFQYAFIVCLSALFICLLYSLFN</sequence>
<accession>D3DYM5</accession>
<keyword evidence="1" id="KW-0472">Membrane</keyword>
<feature type="transmembrane region" description="Helical" evidence="1">
    <location>
        <begin position="35"/>
        <end position="53"/>
    </location>
</feature>
<feature type="transmembrane region" description="Helical" evidence="1">
    <location>
        <begin position="6"/>
        <end position="23"/>
    </location>
</feature>
<reference evidence="2 3" key="1">
    <citation type="journal article" date="2010" name="PLoS ONE">
        <title>The genome sequence of the rumen methanogen Methanobrevibacter ruminantium reveals new possibilities for controlling ruminant methane emissions.</title>
        <authorList>
            <person name="Leahy S.C."/>
            <person name="Kelly W.J."/>
            <person name="Altermann E."/>
            <person name="Ronimus R.S."/>
            <person name="Yeoman C.J."/>
            <person name="Pacheco D.M."/>
            <person name="Li D."/>
            <person name="Kong Z."/>
            <person name="McTavish S."/>
            <person name="Sang C."/>
            <person name="Lambie S.C."/>
            <person name="Janssen P.H."/>
            <person name="Dey D."/>
            <person name="Attwood G.T."/>
        </authorList>
    </citation>
    <scope>NUCLEOTIDE SEQUENCE [LARGE SCALE GENOMIC DNA]</scope>
    <source>
        <strain evidence="3">ATCC 35063 / DSM 1093 / JCM 13430 / OCM 146 / M1</strain>
    </source>
</reference>
<dbReference type="KEGG" id="mru:mru_0093"/>
<organism evidence="2 3">
    <name type="scientific">Methanobrevibacter ruminantium (strain ATCC 35063 / DSM 1093 / JCM 13430 / OCM 146 / M1)</name>
    <name type="common">Methanobacterium ruminantium</name>
    <dbReference type="NCBI Taxonomy" id="634498"/>
    <lineage>
        <taxon>Archaea</taxon>
        <taxon>Methanobacteriati</taxon>
        <taxon>Methanobacteriota</taxon>
        <taxon>Methanomada group</taxon>
        <taxon>Methanobacteria</taxon>
        <taxon>Methanobacteriales</taxon>
        <taxon>Methanobacteriaceae</taxon>
        <taxon>Methanobrevibacter</taxon>
    </lineage>
</organism>
<keyword evidence="1" id="KW-1133">Transmembrane helix</keyword>
<gene>
    <name evidence="2" type="ordered locus">mru_0093</name>
</gene>
<dbReference type="AlphaFoldDB" id="D3DYM5"/>
<dbReference type="GeneID" id="55593041"/>
<name>D3DYM5_METRM</name>
<dbReference type="HOGENOM" id="CLU_3039103_0_0_2"/>